<dbReference type="SUPFAM" id="SSF47413">
    <property type="entry name" value="lambda repressor-like DNA-binding domains"/>
    <property type="match status" value="1"/>
</dbReference>
<dbReference type="Proteomes" id="UP000050898">
    <property type="component" value="Unassembled WGS sequence"/>
</dbReference>
<dbReference type="GO" id="GO:0003677">
    <property type="term" value="F:DNA binding"/>
    <property type="evidence" value="ECO:0007669"/>
    <property type="project" value="InterPro"/>
</dbReference>
<dbReference type="InterPro" id="IPR010982">
    <property type="entry name" value="Lambda_DNA-bd_dom_sf"/>
</dbReference>
<comment type="caution">
    <text evidence="1">The sequence shown here is derived from an EMBL/GenBank/DDBJ whole genome shotgun (WGS) entry which is preliminary data.</text>
</comment>
<dbReference type="OrthoDB" id="72638at2"/>
<evidence type="ECO:0000313" key="1">
    <source>
        <dbReference type="EMBL" id="KRN08051.1"/>
    </source>
</evidence>
<gene>
    <name evidence="1" type="ORF">FD00_GL002395</name>
</gene>
<dbReference type="EMBL" id="AYYH01000084">
    <property type="protein sequence ID" value="KRN08051.1"/>
    <property type="molecule type" value="Genomic_DNA"/>
</dbReference>
<accession>J0KXE9</accession>
<name>J0KXE9_9LACO</name>
<dbReference type="Gene3D" id="1.10.260.40">
    <property type="entry name" value="lambda repressor-like DNA-binding domains"/>
    <property type="match status" value="1"/>
</dbReference>
<reference evidence="1 2" key="1">
    <citation type="journal article" date="2015" name="Genome Announc.">
        <title>Expanding the biotechnology potential of lactobacilli through comparative genomics of 213 strains and associated genera.</title>
        <authorList>
            <person name="Sun Z."/>
            <person name="Harris H.M."/>
            <person name="McCann A."/>
            <person name="Guo C."/>
            <person name="Argimon S."/>
            <person name="Zhang W."/>
            <person name="Yang X."/>
            <person name="Jeffery I.B."/>
            <person name="Cooney J.C."/>
            <person name="Kagawa T.F."/>
            <person name="Liu W."/>
            <person name="Song Y."/>
            <person name="Salvetti E."/>
            <person name="Wrobel A."/>
            <person name="Rasinkangas P."/>
            <person name="Parkhill J."/>
            <person name="Rea M.C."/>
            <person name="O'Sullivan O."/>
            <person name="Ritari J."/>
            <person name="Douillard F.P."/>
            <person name="Paul Ross R."/>
            <person name="Yang R."/>
            <person name="Briner A.E."/>
            <person name="Felis G.E."/>
            <person name="de Vos W.M."/>
            <person name="Barrangou R."/>
            <person name="Klaenhammer T.R."/>
            <person name="Caufield P.W."/>
            <person name="Cui Y."/>
            <person name="Zhang H."/>
            <person name="O'Toole P.W."/>
        </authorList>
    </citation>
    <scope>NUCLEOTIDE SEQUENCE [LARGE SCALE GENOMIC DNA]</scope>
    <source>
        <strain evidence="1 2">DSM 20444</strain>
    </source>
</reference>
<evidence type="ECO:0000313" key="2">
    <source>
        <dbReference type="Proteomes" id="UP000050898"/>
    </source>
</evidence>
<dbReference type="AlphaFoldDB" id="J0KXE9"/>
<sequence length="168" mass="19892">MNLATTLDKVLKAKRITTSDFAESIRLSKQAVSNYRTGYRKMSVLKASEMQDVLHDAKFGTRAATEYFGTLLERTTKDLSYPENTFLIRDLRDDEELDRQKLDDETYRIFRIRYEERTRQQHEVTHKYLRKFACEISTETLSFFAACQEARINPYDLIQDVNKENIRE</sequence>
<dbReference type="PATRIC" id="fig|1046596.6.peg.2518"/>
<protein>
    <submittedName>
        <fullName evidence="1">Uncharacterized protein</fullName>
    </submittedName>
</protein>
<proteinExistence type="predicted"/>
<dbReference type="RefSeq" id="WP_003690550.1">
    <property type="nucleotide sequence ID" value="NZ_AKKT01000147.1"/>
</dbReference>
<dbReference type="GeneID" id="98316661"/>
<organism evidence="1 2">
    <name type="scientific">Liquorilactobacillus mali KCTC 3596 = DSM 20444</name>
    <dbReference type="NCBI Taxonomy" id="1046596"/>
    <lineage>
        <taxon>Bacteria</taxon>
        <taxon>Bacillati</taxon>
        <taxon>Bacillota</taxon>
        <taxon>Bacilli</taxon>
        <taxon>Lactobacillales</taxon>
        <taxon>Lactobacillaceae</taxon>
        <taxon>Liquorilactobacillus</taxon>
    </lineage>
</organism>
<keyword evidence="2" id="KW-1185">Reference proteome</keyword>